<comment type="caution">
    <text evidence="3">The sequence shown here is derived from an EMBL/GenBank/DDBJ whole genome shotgun (WGS) entry which is preliminary data.</text>
</comment>
<organism evidence="3 4">
    <name type="scientific">Bacillus taeanensis</name>
    <dbReference type="NCBI Taxonomy" id="273032"/>
    <lineage>
        <taxon>Bacteria</taxon>
        <taxon>Bacillati</taxon>
        <taxon>Bacillota</taxon>
        <taxon>Bacilli</taxon>
        <taxon>Bacillales</taxon>
        <taxon>Bacillaceae</taxon>
        <taxon>Bacillus</taxon>
    </lineage>
</organism>
<dbReference type="Proteomes" id="UP000253314">
    <property type="component" value="Unassembled WGS sequence"/>
</dbReference>
<dbReference type="EMBL" id="QOCW01000005">
    <property type="protein sequence ID" value="RBW70369.1"/>
    <property type="molecule type" value="Genomic_DNA"/>
</dbReference>
<reference evidence="3 4" key="1">
    <citation type="submission" date="2018-07" db="EMBL/GenBank/DDBJ databases">
        <title>Lottiidibacillus patelloidae gen. nov., sp. nov., isolated from the intestinal tract of a marine limpet and the reclassification of B. taeanensis BH030017T, B. algicola KMM 3737T and B. hwajinpoensis SW-72T as genus Lottiidibacillus.</title>
        <authorList>
            <person name="Liu R."/>
            <person name="Huang Z."/>
        </authorList>
    </citation>
    <scope>NUCLEOTIDE SEQUENCE [LARGE SCALE GENOMIC DNA]</scope>
    <source>
        <strain evidence="3 4">BH030017</strain>
    </source>
</reference>
<dbReference type="Gene3D" id="2.60.480.10">
    <property type="entry name" value="eubacterium ventriosum atcc domain"/>
    <property type="match status" value="1"/>
</dbReference>
<evidence type="ECO:0000313" key="4">
    <source>
        <dbReference type="Proteomes" id="UP000253314"/>
    </source>
</evidence>
<dbReference type="InterPro" id="IPR038548">
    <property type="entry name" value="SporV_AA_N_sf"/>
</dbReference>
<keyword evidence="1" id="KW-0812">Transmembrane</keyword>
<evidence type="ECO:0000313" key="3">
    <source>
        <dbReference type="EMBL" id="RBW70369.1"/>
    </source>
</evidence>
<feature type="domain" description="Stage V sporulation protein AA" evidence="2">
    <location>
        <begin position="4"/>
        <end position="89"/>
    </location>
</feature>
<dbReference type="RefSeq" id="WP_113805276.1">
    <property type="nucleotide sequence ID" value="NZ_QOCW01000005.1"/>
</dbReference>
<dbReference type="InterPro" id="IPR021997">
    <property type="entry name" value="SporV_AA"/>
</dbReference>
<sequence>MQESTIYIRMRNRVYVKPNKVVKLHEIAQLAGSPDTCREIRELIVYEISPEDKSLIVIDVMKVIQTIQQTIGNMDIQTIGPSQTIVQIEFPKRNFSIIYFLFVWLLLFVGAALAIMNFHEDVSMQAVHQRIYKIVTGRENNQPLLLQIPYSIGLGVGMILFFNHLFKKRLNEEPSPLEVEIFNYQQDLDQYVIIHENKESEKKVDGH</sequence>
<gene>
    <name evidence="3" type="ORF">DS031_07330</name>
</gene>
<name>A0A366Y003_9BACI</name>
<feature type="transmembrane region" description="Helical" evidence="1">
    <location>
        <begin position="148"/>
        <end position="166"/>
    </location>
</feature>
<dbReference type="AlphaFoldDB" id="A0A366Y003"/>
<feature type="transmembrane region" description="Helical" evidence="1">
    <location>
        <begin position="97"/>
        <end position="118"/>
    </location>
</feature>
<evidence type="ECO:0000259" key="2">
    <source>
        <dbReference type="Pfam" id="PF12164"/>
    </source>
</evidence>
<keyword evidence="1" id="KW-0472">Membrane</keyword>
<dbReference type="Pfam" id="PF12164">
    <property type="entry name" value="SporV_AA"/>
    <property type="match status" value="1"/>
</dbReference>
<keyword evidence="4" id="KW-1185">Reference proteome</keyword>
<accession>A0A366Y003</accession>
<dbReference type="OrthoDB" id="9782754at2"/>
<evidence type="ECO:0000256" key="1">
    <source>
        <dbReference type="SAM" id="Phobius"/>
    </source>
</evidence>
<keyword evidence="1" id="KW-1133">Transmembrane helix</keyword>
<protein>
    <submittedName>
        <fullName evidence="3">Stage V sporulation protein AA</fullName>
    </submittedName>
</protein>
<proteinExistence type="predicted"/>